<comment type="caution">
    <text evidence="4">The sequence shown here is derived from an EMBL/GenBank/DDBJ whole genome shotgun (WGS) entry which is preliminary data.</text>
</comment>
<evidence type="ECO:0000256" key="3">
    <source>
        <dbReference type="ARBA" id="ARBA00022801"/>
    </source>
</evidence>
<keyword evidence="3" id="KW-0378">Hydrolase</keyword>
<dbReference type="CDD" id="cd07061">
    <property type="entry name" value="HP_HAP_like"/>
    <property type="match status" value="1"/>
</dbReference>
<dbReference type="InterPro" id="IPR029033">
    <property type="entry name" value="His_PPase_superfam"/>
</dbReference>
<dbReference type="Gene3D" id="3.40.50.1240">
    <property type="entry name" value="Phosphoglycerate mutase-like"/>
    <property type="match status" value="1"/>
</dbReference>
<dbReference type="InterPro" id="IPR000560">
    <property type="entry name" value="His_Pase_clade-2"/>
</dbReference>
<dbReference type="AlphaFoldDB" id="A0A4V3HXF6"/>
<dbReference type="EC" id="3.1.3.8" evidence="2"/>
<sequence length="535" mass="59327">MTTLEPRQPYTDDELRQLYPPQLELQLVQILLRHGERSPVSARFANAGLPPYWPYCRAARHLRSAILDPETGKYSFLDWKRRLETLSTGDNNPALAAGPNGELDDICDPGQLTDRGRETTRHLGSRLRTLYVDRLKFLPAHLANPDHLYLRATPVPRAQESLQQALSGLYPAENRAAHLAPLTLITRSPPDETLFPNDGHCRRFALLNRAFAQRAAERWNDTPEMEYLNKKLGKWMDGQRVAVDSHPRLNGIMDTVNSTRAHGPATRLPSEFYDPKLISILEKIGVEEWFAGYGESQEYRTLGIGGLVGDVVARMVGSVEHTAADGDYEVNQPGAAPTPVRFGMSGCHDTTLAGVLASLGASDTDKWPPYTSHIAVEMFRSSATPAVETSTKQPVAATPKTGGWFTSWFSLGRASAPSPGTAPLGIGRKPVSELTDTEKSKLDGYYVRLRYNDEPVTIPGCKPAGNHLQGDESFCTLVRNPLMHDPADDRLLTCDDVQAAFKSIADKYTPRDWKKECRMNMNAPVFPRVREPAGF</sequence>
<accession>A0A4V3HXF6</accession>
<dbReference type="PROSITE" id="PS00616">
    <property type="entry name" value="HIS_ACID_PHOSPHAT_1"/>
    <property type="match status" value="1"/>
</dbReference>
<evidence type="ECO:0000256" key="1">
    <source>
        <dbReference type="ARBA" id="ARBA00005375"/>
    </source>
</evidence>
<dbReference type="InterPro" id="IPR050645">
    <property type="entry name" value="Histidine_acid_phosphatase"/>
</dbReference>
<dbReference type="STRING" id="5466.A0A4V3HXF6"/>
<keyword evidence="5" id="KW-1185">Reference proteome</keyword>
<comment type="similarity">
    <text evidence="1">Belongs to the histidine acid phosphatase family.</text>
</comment>
<gene>
    <name evidence="4" type="ORF">CTRI78_v000698</name>
</gene>
<evidence type="ECO:0000313" key="5">
    <source>
        <dbReference type="Proteomes" id="UP000295703"/>
    </source>
</evidence>
<protein>
    <recommendedName>
        <fullName evidence="2">3-phytase</fullName>
        <ecNumber evidence="2">3.1.3.8</ecNumber>
    </recommendedName>
</protein>
<dbReference type="PANTHER" id="PTHR11567:SF110">
    <property type="entry name" value="2-PHOSPHOXYLOSE PHOSPHATASE 1"/>
    <property type="match status" value="1"/>
</dbReference>
<organism evidence="4 5">
    <name type="scientific">Colletotrichum trifolii</name>
    <dbReference type="NCBI Taxonomy" id="5466"/>
    <lineage>
        <taxon>Eukaryota</taxon>
        <taxon>Fungi</taxon>
        <taxon>Dikarya</taxon>
        <taxon>Ascomycota</taxon>
        <taxon>Pezizomycotina</taxon>
        <taxon>Sordariomycetes</taxon>
        <taxon>Hypocreomycetidae</taxon>
        <taxon>Glomerellales</taxon>
        <taxon>Glomerellaceae</taxon>
        <taxon>Colletotrichum</taxon>
        <taxon>Colletotrichum orbiculare species complex</taxon>
    </lineage>
</organism>
<dbReference type="EMBL" id="RYZW01000004">
    <property type="protein sequence ID" value="TDZ74419.1"/>
    <property type="molecule type" value="Genomic_DNA"/>
</dbReference>
<reference evidence="4 5" key="1">
    <citation type="submission" date="2018-12" db="EMBL/GenBank/DDBJ databases">
        <title>Genome sequence and assembly of Colletotrichum trifolii.</title>
        <authorList>
            <person name="Gan P."/>
            <person name="Shirasu K."/>
        </authorList>
    </citation>
    <scope>NUCLEOTIDE SEQUENCE [LARGE SCALE GENOMIC DNA]</scope>
    <source>
        <strain evidence="4 5">543-2</strain>
    </source>
</reference>
<evidence type="ECO:0000313" key="4">
    <source>
        <dbReference type="EMBL" id="TDZ74419.1"/>
    </source>
</evidence>
<name>A0A4V3HXF6_COLTR</name>
<dbReference type="PANTHER" id="PTHR11567">
    <property type="entry name" value="ACID PHOSPHATASE-RELATED"/>
    <property type="match status" value="1"/>
</dbReference>
<evidence type="ECO:0000256" key="2">
    <source>
        <dbReference type="ARBA" id="ARBA00012632"/>
    </source>
</evidence>
<dbReference type="SUPFAM" id="SSF53254">
    <property type="entry name" value="Phosphoglycerate mutase-like"/>
    <property type="match status" value="1"/>
</dbReference>
<dbReference type="InterPro" id="IPR033379">
    <property type="entry name" value="Acid_Pase_AS"/>
</dbReference>
<dbReference type="Proteomes" id="UP000295703">
    <property type="component" value="Unassembled WGS sequence"/>
</dbReference>
<dbReference type="Pfam" id="PF00328">
    <property type="entry name" value="His_Phos_2"/>
    <property type="match status" value="1"/>
</dbReference>
<dbReference type="GO" id="GO:0016158">
    <property type="term" value="F:inositol hexakisphosphate 3-phosphatase activity"/>
    <property type="evidence" value="ECO:0007669"/>
    <property type="project" value="UniProtKB-EC"/>
</dbReference>
<proteinExistence type="inferred from homology"/>